<gene>
    <name evidence="2" type="ORF">RR46_02575</name>
</gene>
<dbReference type="EMBL" id="KQ459564">
    <property type="protein sequence ID" value="KPI99661.1"/>
    <property type="molecule type" value="Genomic_DNA"/>
</dbReference>
<accession>A0A194Q294</accession>
<dbReference type="GO" id="GO:0042256">
    <property type="term" value="P:cytosolic ribosome assembly"/>
    <property type="evidence" value="ECO:0007669"/>
    <property type="project" value="TreeGrafter"/>
</dbReference>
<reference evidence="2 3" key="1">
    <citation type="journal article" date="2015" name="Nat. Commun.">
        <title>Outbred genome sequencing and CRISPR/Cas9 gene editing in butterflies.</title>
        <authorList>
            <person name="Li X."/>
            <person name="Fan D."/>
            <person name="Zhang W."/>
            <person name="Liu G."/>
            <person name="Zhang L."/>
            <person name="Zhao L."/>
            <person name="Fang X."/>
            <person name="Chen L."/>
            <person name="Dong Y."/>
            <person name="Chen Y."/>
            <person name="Ding Y."/>
            <person name="Zhao R."/>
            <person name="Feng M."/>
            <person name="Zhu Y."/>
            <person name="Feng Y."/>
            <person name="Jiang X."/>
            <person name="Zhu D."/>
            <person name="Xiang H."/>
            <person name="Feng X."/>
            <person name="Li S."/>
            <person name="Wang J."/>
            <person name="Zhang G."/>
            <person name="Kronforst M.R."/>
            <person name="Wang W."/>
        </authorList>
    </citation>
    <scope>NUCLEOTIDE SEQUENCE [LARGE SCALE GENOMIC DNA]</scope>
    <source>
        <strain evidence="2">Ya'a_city_454_Px</strain>
        <tissue evidence="2">Whole body</tissue>
    </source>
</reference>
<dbReference type="GO" id="GO:0003924">
    <property type="term" value="F:GTPase activity"/>
    <property type="evidence" value="ECO:0007669"/>
    <property type="project" value="TreeGrafter"/>
</dbReference>
<keyword evidence="3" id="KW-1185">Reference proteome</keyword>
<dbReference type="AlphaFoldDB" id="A0A194Q294"/>
<proteinExistence type="predicted"/>
<dbReference type="Proteomes" id="UP000053268">
    <property type="component" value="Unassembled WGS sequence"/>
</dbReference>
<keyword evidence="2" id="KW-0251">Elongation factor</keyword>
<dbReference type="GO" id="GO:0005829">
    <property type="term" value="C:cytosol"/>
    <property type="evidence" value="ECO:0007669"/>
    <property type="project" value="TreeGrafter"/>
</dbReference>
<dbReference type="GO" id="GO:0043022">
    <property type="term" value="F:ribosome binding"/>
    <property type="evidence" value="ECO:0007669"/>
    <property type="project" value="TreeGrafter"/>
</dbReference>
<dbReference type="InterPro" id="IPR035647">
    <property type="entry name" value="EFG_III/V"/>
</dbReference>
<organism evidence="2 3">
    <name type="scientific">Papilio xuthus</name>
    <name type="common">Asian swallowtail butterfly</name>
    <dbReference type="NCBI Taxonomy" id="66420"/>
    <lineage>
        <taxon>Eukaryota</taxon>
        <taxon>Metazoa</taxon>
        <taxon>Ecdysozoa</taxon>
        <taxon>Arthropoda</taxon>
        <taxon>Hexapoda</taxon>
        <taxon>Insecta</taxon>
        <taxon>Pterygota</taxon>
        <taxon>Neoptera</taxon>
        <taxon>Endopterygota</taxon>
        <taxon>Lepidoptera</taxon>
        <taxon>Glossata</taxon>
        <taxon>Ditrysia</taxon>
        <taxon>Papilionoidea</taxon>
        <taxon>Papilionidae</taxon>
        <taxon>Papilioninae</taxon>
        <taxon>Papilio</taxon>
    </lineage>
</organism>
<dbReference type="PANTHER" id="PTHR42908:SF3">
    <property type="entry name" value="ELONGATION FACTOR-LIKE GTPASE 1"/>
    <property type="match status" value="1"/>
</dbReference>
<evidence type="ECO:0000313" key="2">
    <source>
        <dbReference type="EMBL" id="KPI99661.1"/>
    </source>
</evidence>
<sequence>MSGIADSRTCAPRKREITALLTDRAFLFQLESDNERAVACNGTRAHYNLSLIWKLYGALGRRGGRVVGGDLQSGSAAFRVAALLPVAESFRFAIDLRTHTSGLAAPQLLFSHWEVINIDPFWQPRTEEEYLHWGEKWDGVNRAKAYVDMVRARKGLATDRQLVLHAEKQRTLSKKK</sequence>
<evidence type="ECO:0000259" key="1">
    <source>
        <dbReference type="Pfam" id="PF00679"/>
    </source>
</evidence>
<dbReference type="SUPFAM" id="SSF54980">
    <property type="entry name" value="EF-G C-terminal domain-like"/>
    <property type="match status" value="1"/>
</dbReference>
<protein>
    <submittedName>
        <fullName evidence="2">Elongation factor Tu GTP-binding domain-containing protein 1</fullName>
    </submittedName>
</protein>
<dbReference type="Pfam" id="PF00679">
    <property type="entry name" value="EFG_C"/>
    <property type="match status" value="1"/>
</dbReference>
<dbReference type="GO" id="GO:1990904">
    <property type="term" value="C:ribonucleoprotein complex"/>
    <property type="evidence" value="ECO:0007669"/>
    <property type="project" value="TreeGrafter"/>
</dbReference>
<feature type="domain" description="Elongation factor EFG" evidence="1">
    <location>
        <begin position="54"/>
        <end position="120"/>
    </location>
</feature>
<name>A0A194Q294_PAPXU</name>
<dbReference type="InterPro" id="IPR000640">
    <property type="entry name" value="EFG_V-like"/>
</dbReference>
<dbReference type="PANTHER" id="PTHR42908">
    <property type="entry name" value="TRANSLATION ELONGATION FACTOR-RELATED"/>
    <property type="match status" value="1"/>
</dbReference>
<evidence type="ECO:0000313" key="3">
    <source>
        <dbReference type="Proteomes" id="UP000053268"/>
    </source>
</evidence>
<dbReference type="GO" id="GO:0003746">
    <property type="term" value="F:translation elongation factor activity"/>
    <property type="evidence" value="ECO:0007669"/>
    <property type="project" value="UniProtKB-KW"/>
</dbReference>
<dbReference type="STRING" id="66420.A0A194Q294"/>
<dbReference type="Gene3D" id="3.30.70.240">
    <property type="match status" value="1"/>
</dbReference>
<keyword evidence="2" id="KW-0648">Protein biosynthesis</keyword>